<proteinExistence type="predicted"/>
<organism evidence="1 2">
    <name type="scientific">Potamilus streckersoni</name>
    <dbReference type="NCBI Taxonomy" id="2493646"/>
    <lineage>
        <taxon>Eukaryota</taxon>
        <taxon>Metazoa</taxon>
        <taxon>Spiralia</taxon>
        <taxon>Lophotrochozoa</taxon>
        <taxon>Mollusca</taxon>
        <taxon>Bivalvia</taxon>
        <taxon>Autobranchia</taxon>
        <taxon>Heteroconchia</taxon>
        <taxon>Palaeoheterodonta</taxon>
        <taxon>Unionida</taxon>
        <taxon>Unionoidea</taxon>
        <taxon>Unionidae</taxon>
        <taxon>Ambleminae</taxon>
        <taxon>Lampsilini</taxon>
        <taxon>Potamilus</taxon>
    </lineage>
</organism>
<reference evidence="1" key="2">
    <citation type="journal article" date="2021" name="Genome Biol. Evol.">
        <title>Developing a high-quality reference genome for a parasitic bivalve with doubly uniparental inheritance (Bivalvia: Unionida).</title>
        <authorList>
            <person name="Smith C.H."/>
        </authorList>
    </citation>
    <scope>NUCLEOTIDE SEQUENCE</scope>
    <source>
        <strain evidence="1">CHS0354</strain>
        <tissue evidence="1">Mantle</tissue>
    </source>
</reference>
<keyword evidence="2" id="KW-1185">Reference proteome</keyword>
<name>A0AAE0RLT5_9BIVA</name>
<comment type="caution">
    <text evidence="1">The sequence shown here is derived from an EMBL/GenBank/DDBJ whole genome shotgun (WGS) entry which is preliminary data.</text>
</comment>
<gene>
    <name evidence="1" type="ORF">CHS0354_029823</name>
</gene>
<accession>A0AAE0RLT5</accession>
<dbReference type="Proteomes" id="UP001195483">
    <property type="component" value="Unassembled WGS sequence"/>
</dbReference>
<reference evidence="1" key="3">
    <citation type="submission" date="2023-05" db="EMBL/GenBank/DDBJ databases">
        <authorList>
            <person name="Smith C.H."/>
        </authorList>
    </citation>
    <scope>NUCLEOTIDE SEQUENCE</scope>
    <source>
        <strain evidence="1">CHS0354</strain>
        <tissue evidence="1">Mantle</tissue>
    </source>
</reference>
<protein>
    <submittedName>
        <fullName evidence="1">Uncharacterized protein</fullName>
    </submittedName>
</protein>
<feature type="non-terminal residue" evidence="1">
    <location>
        <position position="1"/>
    </location>
</feature>
<dbReference type="AlphaFoldDB" id="A0AAE0RLT5"/>
<dbReference type="EMBL" id="JAEAOA010001778">
    <property type="protein sequence ID" value="KAK3575874.1"/>
    <property type="molecule type" value="Genomic_DNA"/>
</dbReference>
<sequence length="62" mass="7193">TILKFIKQRLSPFTQPVTLYYQNICSSHVNCIQSPSRDLPQYDTSFLYAHLPSYITFSECTS</sequence>
<reference evidence="1" key="1">
    <citation type="journal article" date="2021" name="Genome Biol. Evol.">
        <title>A High-Quality Reference Genome for a Parasitic Bivalve with Doubly Uniparental Inheritance (Bivalvia: Unionida).</title>
        <authorList>
            <person name="Smith C.H."/>
        </authorList>
    </citation>
    <scope>NUCLEOTIDE SEQUENCE</scope>
    <source>
        <strain evidence="1">CHS0354</strain>
    </source>
</reference>
<evidence type="ECO:0000313" key="1">
    <source>
        <dbReference type="EMBL" id="KAK3575874.1"/>
    </source>
</evidence>
<evidence type="ECO:0000313" key="2">
    <source>
        <dbReference type="Proteomes" id="UP001195483"/>
    </source>
</evidence>